<accession>A0A0U2J7F9</accession>
<evidence type="ECO:0000259" key="1">
    <source>
        <dbReference type="Pfam" id="PF04734"/>
    </source>
</evidence>
<sequence length="424" mass="46952">MSRAGVYAVDITPPIGMEFIGYHRENGIRNINERIYATAIVFESAQDKTVLISIDNIGMLIEDTDEIRKQTADALKVATDNIMVAFTHTHSGPATAGNNPAIKAYRDQLISNAVKAAVLADKEKFTSEIGWKVNQADLGVNRRERTANGKVKMGVNDAGAVDSRIGLMAIKNRQTEQIGGLVIFCTAHPNVLKGESEILSADYPGRARQLLQKSLDCPVVVIQGAAGNVNAKYRGSVEALNKMGTILSECVLKMLPEVQFKPIFSLECATAKLPMRLKDIPVPEKIHEIADVTEVEWGVKTEKWRNVLTDMHNQSINELEIDLELQLFQINEGAFSGIPMEPFVETAIELKNEVKNELFFFGGYTNGYLGYLPIKEAYPEGGYEVELNPVVYGPITNLWMPPEESTSEHVINKVKELYKSVQPK</sequence>
<evidence type="ECO:0000313" key="2">
    <source>
        <dbReference type="EMBL" id="ALS75858.1"/>
    </source>
</evidence>
<evidence type="ECO:0000313" key="3">
    <source>
        <dbReference type="Proteomes" id="UP000067683"/>
    </source>
</evidence>
<dbReference type="Proteomes" id="UP000067683">
    <property type="component" value="Chromosome"/>
</dbReference>
<dbReference type="Pfam" id="PF04734">
    <property type="entry name" value="Ceramidase_alk"/>
    <property type="match status" value="1"/>
</dbReference>
<dbReference type="InterPro" id="IPR031329">
    <property type="entry name" value="NEUT/ALK_ceramidase_N"/>
</dbReference>
<organism evidence="2 3">
    <name type="scientific">Planococcus rifietoensis</name>
    <dbReference type="NCBI Taxonomy" id="200991"/>
    <lineage>
        <taxon>Bacteria</taxon>
        <taxon>Bacillati</taxon>
        <taxon>Bacillota</taxon>
        <taxon>Bacilli</taxon>
        <taxon>Bacillales</taxon>
        <taxon>Caryophanaceae</taxon>
        <taxon>Planococcus</taxon>
    </lineage>
</organism>
<dbReference type="EMBL" id="CP013659">
    <property type="protein sequence ID" value="ALS75858.1"/>
    <property type="molecule type" value="Genomic_DNA"/>
</dbReference>
<gene>
    <name evidence="2" type="ORF">AUC31_11940</name>
</gene>
<protein>
    <submittedName>
        <fullName evidence="2">Alkaline ceramidase</fullName>
    </submittedName>
</protein>
<dbReference type="OrthoDB" id="337762at2"/>
<dbReference type="AlphaFoldDB" id="A0A0U2J7F9"/>
<dbReference type="KEGG" id="prt:AUC31_11940"/>
<proteinExistence type="predicted"/>
<keyword evidence="3" id="KW-1185">Reference proteome</keyword>
<name>A0A0U2J7F9_9BACL</name>
<dbReference type="STRING" id="200991.AUC31_11940"/>
<feature type="domain" description="Neutral/alkaline non-lysosomal ceramidase N-terminal" evidence="1">
    <location>
        <begin position="5"/>
        <end position="214"/>
    </location>
</feature>
<dbReference type="RefSeq" id="WP_058382561.1">
    <property type="nucleotide sequence ID" value="NZ_CP013659.2"/>
</dbReference>
<reference evidence="2" key="1">
    <citation type="submission" date="2016-01" db="EMBL/GenBank/DDBJ databases">
        <title>Complete genome of Planococcus rifietoensis type strain M8.</title>
        <authorList>
            <person name="See-Too W.S."/>
        </authorList>
    </citation>
    <scope>NUCLEOTIDE SEQUENCE [LARGE SCALE GENOMIC DNA]</scope>
    <source>
        <strain evidence="2">M8</strain>
    </source>
</reference>